<gene>
    <name evidence="1" type="ORF">POCTA_138.1.T0490236</name>
</gene>
<organism evidence="1 2">
    <name type="scientific">Paramecium octaurelia</name>
    <dbReference type="NCBI Taxonomy" id="43137"/>
    <lineage>
        <taxon>Eukaryota</taxon>
        <taxon>Sar</taxon>
        <taxon>Alveolata</taxon>
        <taxon>Ciliophora</taxon>
        <taxon>Intramacronucleata</taxon>
        <taxon>Oligohymenophorea</taxon>
        <taxon>Peniculida</taxon>
        <taxon>Parameciidae</taxon>
        <taxon>Paramecium</taxon>
    </lineage>
</organism>
<proteinExistence type="predicted"/>
<dbReference type="EMBL" id="CAJJDP010000049">
    <property type="protein sequence ID" value="CAD8167176.1"/>
    <property type="molecule type" value="Genomic_DNA"/>
</dbReference>
<dbReference type="Proteomes" id="UP000683925">
    <property type="component" value="Unassembled WGS sequence"/>
</dbReference>
<protein>
    <submittedName>
        <fullName evidence="1">Uncharacterized protein</fullName>
    </submittedName>
</protein>
<name>A0A8S1UXG1_PAROT</name>
<comment type="caution">
    <text evidence="1">The sequence shown here is derived from an EMBL/GenBank/DDBJ whole genome shotgun (WGS) entry which is preliminary data.</text>
</comment>
<keyword evidence="2" id="KW-1185">Reference proteome</keyword>
<evidence type="ECO:0000313" key="1">
    <source>
        <dbReference type="EMBL" id="CAD8167176.1"/>
    </source>
</evidence>
<reference evidence="1" key="1">
    <citation type="submission" date="2021-01" db="EMBL/GenBank/DDBJ databases">
        <authorList>
            <consortium name="Genoscope - CEA"/>
            <person name="William W."/>
        </authorList>
    </citation>
    <scope>NUCLEOTIDE SEQUENCE</scope>
</reference>
<dbReference type="AlphaFoldDB" id="A0A8S1UXG1"/>
<sequence length="46" mass="5640">MLSQFYSMIRPNLQAENSFFNKKTEQFYNIFLVIKEFYITIKQVII</sequence>
<evidence type="ECO:0000313" key="2">
    <source>
        <dbReference type="Proteomes" id="UP000683925"/>
    </source>
</evidence>
<accession>A0A8S1UXG1</accession>